<keyword evidence="9" id="KW-1133">Transmembrane helix</keyword>
<evidence type="ECO:0000256" key="2">
    <source>
        <dbReference type="ARBA" id="ARBA00004606"/>
    </source>
</evidence>
<evidence type="ECO:0000256" key="3">
    <source>
        <dbReference type="ARBA" id="ARBA00004841"/>
    </source>
</evidence>
<dbReference type="EC" id="5.1.3.17" evidence="6"/>
<dbReference type="GO" id="GO:0030210">
    <property type="term" value="P:heparin proteoglycan biosynthetic process"/>
    <property type="evidence" value="ECO:0007669"/>
    <property type="project" value="UniProtKB-UniPathway"/>
</dbReference>
<dbReference type="GO" id="GO:0047464">
    <property type="term" value="F:heparosan-N-sulfate-glucuronate 5-epimerase activity"/>
    <property type="evidence" value="ECO:0007669"/>
    <property type="project" value="UniProtKB-EC"/>
</dbReference>
<dbReference type="InterPro" id="IPR039721">
    <property type="entry name" value="C5-epimerase"/>
</dbReference>
<evidence type="ECO:0000256" key="12">
    <source>
        <dbReference type="ARBA" id="ARBA00037847"/>
    </source>
</evidence>
<comment type="pathway">
    <text evidence="3">Glycan metabolism; heparin biosynthesis.</text>
</comment>
<dbReference type="AlphaFoldDB" id="A0A7R8WE71"/>
<reference evidence="15" key="1">
    <citation type="submission" date="2020-11" db="EMBL/GenBank/DDBJ databases">
        <authorList>
            <person name="Tran Van P."/>
        </authorList>
    </citation>
    <scope>NUCLEOTIDE SEQUENCE</scope>
</reference>
<accession>A0A7R8WE71</accession>
<dbReference type="EMBL" id="OB662023">
    <property type="protein sequence ID" value="CAD7229354.1"/>
    <property type="molecule type" value="Genomic_DNA"/>
</dbReference>
<evidence type="ECO:0000256" key="5">
    <source>
        <dbReference type="ARBA" id="ARBA00005584"/>
    </source>
</evidence>
<dbReference type="PANTHER" id="PTHR13174">
    <property type="entry name" value="D-GLUCURONYL C5-EPIMERASE"/>
    <property type="match status" value="1"/>
</dbReference>
<evidence type="ECO:0000256" key="4">
    <source>
        <dbReference type="ARBA" id="ARBA00005093"/>
    </source>
</evidence>
<dbReference type="GO" id="GO:0005794">
    <property type="term" value="C:Golgi apparatus"/>
    <property type="evidence" value="ECO:0007669"/>
    <property type="project" value="TreeGrafter"/>
</dbReference>
<keyword evidence="10" id="KW-0472">Membrane</keyword>
<evidence type="ECO:0000313" key="15">
    <source>
        <dbReference type="EMBL" id="CAD7229354.1"/>
    </source>
</evidence>
<dbReference type="UniPathway" id="UPA00862"/>
<evidence type="ECO:0000256" key="8">
    <source>
        <dbReference type="ARBA" id="ARBA00022968"/>
    </source>
</evidence>
<dbReference type="InterPro" id="IPR010598">
    <property type="entry name" value="C5-epim_C"/>
</dbReference>
<keyword evidence="7" id="KW-0812">Transmembrane</keyword>
<dbReference type="PANTHER" id="PTHR13174:SF3">
    <property type="entry name" value="D-GLUCURONYL C5-EPIMERASE"/>
    <property type="match status" value="1"/>
</dbReference>
<evidence type="ECO:0000259" key="13">
    <source>
        <dbReference type="Pfam" id="PF06662"/>
    </source>
</evidence>
<evidence type="ECO:0000256" key="7">
    <source>
        <dbReference type="ARBA" id="ARBA00022692"/>
    </source>
</evidence>
<comment type="catalytic activity">
    <reaction evidence="1">
        <text>[heparosan-N-sulfate](n) = [heparan-N-sulfate](n)</text>
        <dbReference type="Rhea" id="RHEA:20197"/>
        <dbReference type="Rhea" id="RHEA-COMP:9556"/>
        <dbReference type="Rhea" id="RHEA-COMP:9557"/>
        <dbReference type="ChEBI" id="CHEBI:58041"/>
        <dbReference type="ChEBI" id="CHEBI:58287"/>
        <dbReference type="EC" id="5.1.3.17"/>
    </reaction>
</comment>
<dbReference type="GO" id="GO:0015012">
    <property type="term" value="P:heparan sulfate proteoglycan biosynthetic process"/>
    <property type="evidence" value="ECO:0007669"/>
    <property type="project" value="InterPro"/>
</dbReference>
<evidence type="ECO:0000256" key="1">
    <source>
        <dbReference type="ARBA" id="ARBA00000434"/>
    </source>
</evidence>
<dbReference type="GO" id="GO:0005975">
    <property type="term" value="P:carbohydrate metabolic process"/>
    <property type="evidence" value="ECO:0007669"/>
    <property type="project" value="InterPro"/>
</dbReference>
<name>A0A7R8WE71_9CRUS</name>
<sequence length="430" mass="48428">MHPVTSVPVSNQWYADGHFYPIQIAQFALQHYCKNRTDGPPKVTLVADFDQKQGEWRIPNDKAFVQRVYDSNRSSYIVTFDITHTQGLELEVPQGTSGVFVLTMDVMPKSKNFSFSVSLLEEKTGETYDLHYVNEGELFLFSSSKATYGVHLPLNSWTQFVRDLHVDVLKGKSAANGKKWKMNKARLRVTKIVFRGKGSLNLVTLASSQHSAFFFYGADWFMRHQDENGAWGCTVERRLAGGSVLLPPGWYSAMGQGHAISVLTRAYHVSGDVKYLEAAQRALEPFRRDSSGSGVSSDSSRRGVRAWFLGHLPWYEEYPSDPPSFVLNGFIYSLFGLYDLKDKSSDAKQLFETGLESLLKLLPLFDTGSGSVYDLRHVSLGIAPNLARWDYHTVHINQLTHLATIIDAPLLNETAKRWASYLKGKRASHN</sequence>
<comment type="similarity">
    <text evidence="5">Belongs to the D-glucuronyl C5-epimerase family.</text>
</comment>
<comment type="subcellular location">
    <subcellularLocation>
        <location evidence="12">Endomembrane system</location>
        <topology evidence="12">Single-pass membrane protein</topology>
    </subcellularLocation>
    <subcellularLocation>
        <location evidence="2">Membrane</location>
        <topology evidence="2">Single-pass type II membrane protein</topology>
    </subcellularLocation>
</comment>
<dbReference type="OrthoDB" id="5914444at2759"/>
<protein>
    <recommendedName>
        <fullName evidence="6">heparosan-N-sulfate-glucuronate 5-epimerase</fullName>
        <ecNumber evidence="6">5.1.3.17</ecNumber>
    </recommendedName>
</protein>
<dbReference type="Pfam" id="PF06662">
    <property type="entry name" value="C5-epim_C"/>
    <property type="match status" value="1"/>
</dbReference>
<dbReference type="SUPFAM" id="SSF48208">
    <property type="entry name" value="Six-hairpin glycosidases"/>
    <property type="match status" value="1"/>
</dbReference>
<gene>
    <name evidence="15" type="ORF">CTOB1V02_LOCUS7226</name>
</gene>
<comment type="pathway">
    <text evidence="4">Glycan metabolism; heparan sulfate biosynthesis.</text>
</comment>
<keyword evidence="8" id="KW-0735">Signal-anchor</keyword>
<dbReference type="InterPro" id="IPR059154">
    <property type="entry name" value="Glce_b_sandwich"/>
</dbReference>
<keyword evidence="11" id="KW-0413">Isomerase</keyword>
<organism evidence="15">
    <name type="scientific">Cyprideis torosa</name>
    <dbReference type="NCBI Taxonomy" id="163714"/>
    <lineage>
        <taxon>Eukaryota</taxon>
        <taxon>Metazoa</taxon>
        <taxon>Ecdysozoa</taxon>
        <taxon>Arthropoda</taxon>
        <taxon>Crustacea</taxon>
        <taxon>Oligostraca</taxon>
        <taxon>Ostracoda</taxon>
        <taxon>Podocopa</taxon>
        <taxon>Podocopida</taxon>
        <taxon>Cytherocopina</taxon>
        <taxon>Cytheroidea</taxon>
        <taxon>Cytherideidae</taxon>
        <taxon>Cyprideis</taxon>
    </lineage>
</organism>
<dbReference type="Pfam" id="PF21174">
    <property type="entry name" value="Glce_b_sandwich"/>
    <property type="match status" value="1"/>
</dbReference>
<feature type="domain" description="D-glucuronyl C5-epimerase beta-sandwich" evidence="14">
    <location>
        <begin position="75"/>
        <end position="197"/>
    </location>
</feature>
<evidence type="ECO:0000256" key="11">
    <source>
        <dbReference type="ARBA" id="ARBA00023235"/>
    </source>
</evidence>
<feature type="domain" description="D-glucuronyl C5-epimerase C-terminal" evidence="13">
    <location>
        <begin position="225"/>
        <end position="420"/>
    </location>
</feature>
<dbReference type="InterPro" id="IPR008928">
    <property type="entry name" value="6-hairpin_glycosidase_sf"/>
</dbReference>
<evidence type="ECO:0000256" key="9">
    <source>
        <dbReference type="ARBA" id="ARBA00022989"/>
    </source>
</evidence>
<evidence type="ECO:0000256" key="10">
    <source>
        <dbReference type="ARBA" id="ARBA00023136"/>
    </source>
</evidence>
<evidence type="ECO:0000256" key="6">
    <source>
        <dbReference type="ARBA" id="ARBA00012087"/>
    </source>
</evidence>
<proteinExistence type="inferred from homology"/>
<evidence type="ECO:0000259" key="14">
    <source>
        <dbReference type="Pfam" id="PF21174"/>
    </source>
</evidence>